<feature type="transmembrane region" description="Helical" evidence="1">
    <location>
        <begin position="127"/>
        <end position="151"/>
    </location>
</feature>
<evidence type="ECO:0000313" key="2">
    <source>
        <dbReference type="EMBL" id="KHF24358.1"/>
    </source>
</evidence>
<feature type="transmembrane region" description="Helical" evidence="1">
    <location>
        <begin position="43"/>
        <end position="68"/>
    </location>
</feature>
<dbReference type="Proteomes" id="UP000030856">
    <property type="component" value="Unassembled WGS sequence"/>
</dbReference>
<dbReference type="eggNOG" id="COG3302">
    <property type="taxonomic scope" value="Bacteria"/>
</dbReference>
<gene>
    <name evidence="2" type="primary">dmsC</name>
    <name evidence="2" type="ORF">JV46_27600</name>
</gene>
<dbReference type="EMBL" id="JRAA01000003">
    <property type="protein sequence ID" value="KHF24358.1"/>
    <property type="molecule type" value="Genomic_DNA"/>
</dbReference>
<keyword evidence="3" id="KW-1185">Reference proteome</keyword>
<dbReference type="GO" id="GO:0005886">
    <property type="term" value="C:plasma membrane"/>
    <property type="evidence" value="ECO:0007669"/>
    <property type="project" value="TreeGrafter"/>
</dbReference>
<dbReference type="GO" id="GO:0009389">
    <property type="term" value="F:dimethyl sulfoxide reductase activity"/>
    <property type="evidence" value="ECO:0007669"/>
    <property type="project" value="TreeGrafter"/>
</dbReference>
<dbReference type="OrthoDB" id="5520897at2"/>
<dbReference type="GO" id="GO:0009390">
    <property type="term" value="C:dimethyl sulfoxide reductase complex"/>
    <property type="evidence" value="ECO:0007669"/>
    <property type="project" value="TreeGrafter"/>
</dbReference>
<feature type="transmembrane region" description="Helical" evidence="1">
    <location>
        <begin position="89"/>
        <end position="107"/>
    </location>
</feature>
<proteinExistence type="predicted"/>
<keyword evidence="1" id="KW-0812">Transmembrane</keyword>
<keyword evidence="1" id="KW-1133">Transmembrane helix</keyword>
<dbReference type="PANTHER" id="PTHR38095">
    <property type="entry name" value="ANAEROBIC DIMETHYL SULFOXIDE REDUCTASE CHAIN YNFH"/>
    <property type="match status" value="1"/>
</dbReference>
<feature type="transmembrane region" description="Helical" evidence="1">
    <location>
        <begin position="290"/>
        <end position="310"/>
    </location>
</feature>
<dbReference type="AlphaFoldDB" id="A0A0B0H2G2"/>
<keyword evidence="1" id="KW-0472">Membrane</keyword>
<dbReference type="RefSeq" id="WP_043118486.1">
    <property type="nucleotide sequence ID" value="NZ_JRAA01000003.1"/>
</dbReference>
<dbReference type="PANTHER" id="PTHR38095:SF1">
    <property type="entry name" value="ANAEROBIC DIMETHYL SULFOXIDE REDUCTASE CHAIN YNFH"/>
    <property type="match status" value="1"/>
</dbReference>
<dbReference type="PATRIC" id="fig|2340.3.peg.2430"/>
<dbReference type="GO" id="GO:0019645">
    <property type="term" value="P:anaerobic electron transport chain"/>
    <property type="evidence" value="ECO:0007669"/>
    <property type="project" value="InterPro"/>
</dbReference>
<dbReference type="STRING" id="2340.JV46_27600"/>
<name>A0A0B0H2G2_SOVGS</name>
<organism evidence="2 3">
    <name type="scientific">Solemya velum gill symbiont</name>
    <dbReference type="NCBI Taxonomy" id="2340"/>
    <lineage>
        <taxon>Bacteria</taxon>
        <taxon>Pseudomonadati</taxon>
        <taxon>Pseudomonadota</taxon>
        <taxon>Gammaproteobacteria</taxon>
        <taxon>sulfur-oxidizing symbionts</taxon>
    </lineage>
</organism>
<feature type="transmembrane region" description="Helical" evidence="1">
    <location>
        <begin position="263"/>
        <end position="284"/>
    </location>
</feature>
<sequence>MHPAFSVIFLTTLLGVAQGLFLALVTGQYYSLANLIPAQDSATFYGMGSFLVLVFLGLGLFSSFFHLGRPERAWRSATMWRTSWLSREVIALPVFMCLVFLYGLAHYMQWNEPMFTIGDDVGIDLTIIIGLFASIAAFVLFICTAMIYASVRFMQEWHHWLTVANYIFLGLTSGFTLAAAFTAWRGIELVNFFGFWAAFFLVAGLVTRGWSLYRNVTLKHKSTSSTAIGVRHNAVVQKSQGSMGGNFNTREFFHGQSEAVLKLVRYTFLVLVFAVPAVLLAAAWATASPYLPMIAFAVQYLGLLFERWYFFAEAKHPQNLYYQSIA</sequence>
<evidence type="ECO:0000313" key="3">
    <source>
        <dbReference type="Proteomes" id="UP000030856"/>
    </source>
</evidence>
<dbReference type="Pfam" id="PF04976">
    <property type="entry name" value="DmsC"/>
    <property type="match status" value="1"/>
</dbReference>
<dbReference type="EC" id="1.8.5.3" evidence="2"/>
<protein>
    <submittedName>
        <fullName evidence="2">Dimethylsulfoxide reductase DmsABC, subunit C</fullName>
        <ecNumber evidence="2">1.8.5.3</ecNumber>
    </submittedName>
</protein>
<comment type="caution">
    <text evidence="2">The sequence shown here is derived from an EMBL/GenBank/DDBJ whole genome shotgun (WGS) entry which is preliminary data.</text>
</comment>
<reference evidence="2 3" key="1">
    <citation type="journal article" date="2014" name="BMC Genomics">
        <title>The genome of the intracellular bacterium of the coastal bivalve, Solemya velum: a blueprint for thriving in and out of symbiosis.</title>
        <authorList>
            <person name="Dmytrenko O."/>
            <person name="Russell S.L."/>
            <person name="Loo W.T."/>
            <person name="Fontanez K.M."/>
            <person name="Liao L."/>
            <person name="Roeselers G."/>
            <person name="Sharma R."/>
            <person name="Stewart F.J."/>
            <person name="Newton I.L."/>
            <person name="Woyke T."/>
            <person name="Wu D."/>
            <person name="Lang J.M."/>
            <person name="Eisen J.A."/>
            <person name="Cavanaugh C.M."/>
        </authorList>
    </citation>
    <scope>NUCLEOTIDE SEQUENCE [LARGE SCALE GENOMIC DNA]</scope>
    <source>
        <strain evidence="2 3">WH</strain>
    </source>
</reference>
<evidence type="ECO:0000256" key="1">
    <source>
        <dbReference type="SAM" id="Phobius"/>
    </source>
</evidence>
<feature type="transmembrane region" description="Helical" evidence="1">
    <location>
        <begin position="193"/>
        <end position="213"/>
    </location>
</feature>
<dbReference type="InterPro" id="IPR007059">
    <property type="entry name" value="DmsC"/>
</dbReference>
<keyword evidence="2" id="KW-0560">Oxidoreductase</keyword>
<feature type="transmembrane region" description="Helical" evidence="1">
    <location>
        <begin position="163"/>
        <end position="187"/>
    </location>
</feature>
<accession>A0A0B0H2G2</accession>